<accession>A0A7S1BAC5</accession>
<feature type="coiled-coil region" evidence="1">
    <location>
        <begin position="40"/>
        <end position="123"/>
    </location>
</feature>
<keyword evidence="1" id="KW-0175">Coiled coil</keyword>
<feature type="region of interest" description="Disordered" evidence="2">
    <location>
        <begin position="131"/>
        <end position="156"/>
    </location>
</feature>
<sequence>MPVPSLDQILEAEPRRQEMLTMLGDLSSCLQDFQDLGVAMQEERSTKEQIEEELEATKGELEEIRGELGATKGELEETQAAKEAVEQELDELKEMMQVRRESIQEILQEKHEVLCEMKAANKALRRQVHELLEEENSSSSSSSSDDDWKFWKSDSD</sequence>
<gene>
    <name evidence="3" type="ORF">CHYS00102_LOCUS7441</name>
</gene>
<proteinExistence type="predicted"/>
<evidence type="ECO:0000313" key="3">
    <source>
        <dbReference type="EMBL" id="CAD8880256.1"/>
    </source>
</evidence>
<feature type="compositionally biased region" description="Basic and acidic residues" evidence="2">
    <location>
        <begin position="146"/>
        <end position="156"/>
    </location>
</feature>
<evidence type="ECO:0000256" key="2">
    <source>
        <dbReference type="SAM" id="MobiDB-lite"/>
    </source>
</evidence>
<reference evidence="3" key="1">
    <citation type="submission" date="2021-01" db="EMBL/GenBank/DDBJ databases">
        <authorList>
            <person name="Corre E."/>
            <person name="Pelletier E."/>
            <person name="Niang G."/>
            <person name="Scheremetjew M."/>
            <person name="Finn R."/>
            <person name="Kale V."/>
            <person name="Holt S."/>
            <person name="Cochrane G."/>
            <person name="Meng A."/>
            <person name="Brown T."/>
            <person name="Cohen L."/>
        </authorList>
    </citation>
    <scope>NUCLEOTIDE SEQUENCE</scope>
    <source>
        <strain evidence="3">308</strain>
    </source>
</reference>
<evidence type="ECO:0000256" key="1">
    <source>
        <dbReference type="SAM" id="Coils"/>
    </source>
</evidence>
<dbReference type="AlphaFoldDB" id="A0A7S1BAC5"/>
<dbReference type="EMBL" id="HBFR01010268">
    <property type="protein sequence ID" value="CAD8880256.1"/>
    <property type="molecule type" value="Transcribed_RNA"/>
</dbReference>
<dbReference type="Gene3D" id="3.40.50.300">
    <property type="entry name" value="P-loop containing nucleotide triphosphate hydrolases"/>
    <property type="match status" value="1"/>
</dbReference>
<name>A0A7S1BAC5_9STRA</name>
<dbReference type="InterPro" id="IPR027417">
    <property type="entry name" value="P-loop_NTPase"/>
</dbReference>
<organism evidence="3">
    <name type="scientific">Corethron hystrix</name>
    <dbReference type="NCBI Taxonomy" id="216773"/>
    <lineage>
        <taxon>Eukaryota</taxon>
        <taxon>Sar</taxon>
        <taxon>Stramenopiles</taxon>
        <taxon>Ochrophyta</taxon>
        <taxon>Bacillariophyta</taxon>
        <taxon>Coscinodiscophyceae</taxon>
        <taxon>Corethrophycidae</taxon>
        <taxon>Corethrales</taxon>
        <taxon>Corethraceae</taxon>
        <taxon>Corethron</taxon>
    </lineage>
</organism>
<protein>
    <submittedName>
        <fullName evidence="3">Uncharacterized protein</fullName>
    </submittedName>
</protein>